<accession>H6L0K8</accession>
<dbReference type="KEGG" id="sgn:SGRA_1809"/>
<reference evidence="2 3" key="1">
    <citation type="journal article" date="2012" name="Stand. Genomic Sci.">
        <title>Complete genome sequencing and analysis of Saprospira grandis str. Lewin, a predatory marine bacterium.</title>
        <authorList>
            <person name="Saw J.H."/>
            <person name="Yuryev A."/>
            <person name="Kanbe M."/>
            <person name="Hou S."/>
            <person name="Young A.G."/>
            <person name="Aizawa S."/>
            <person name="Alam M."/>
        </authorList>
    </citation>
    <scope>NUCLEOTIDE SEQUENCE [LARGE SCALE GENOMIC DNA]</scope>
    <source>
        <strain evidence="2 3">Lewin</strain>
    </source>
</reference>
<dbReference type="EMBL" id="CP002831">
    <property type="protein sequence ID" value="AFC24544.1"/>
    <property type="molecule type" value="Genomic_DNA"/>
</dbReference>
<protein>
    <submittedName>
        <fullName evidence="2">Uncharacterized protein</fullName>
    </submittedName>
</protein>
<keyword evidence="3" id="KW-1185">Reference proteome</keyword>
<dbReference type="HOGENOM" id="CLU_874029_0_0_10"/>
<feature type="chain" id="PRO_5003604702" evidence="1">
    <location>
        <begin position="20"/>
        <end position="323"/>
    </location>
</feature>
<evidence type="ECO:0000256" key="1">
    <source>
        <dbReference type="SAM" id="SignalP"/>
    </source>
</evidence>
<dbReference type="Proteomes" id="UP000007519">
    <property type="component" value="Chromosome"/>
</dbReference>
<organism evidence="2 3">
    <name type="scientific">Saprospira grandis (strain Lewin)</name>
    <dbReference type="NCBI Taxonomy" id="984262"/>
    <lineage>
        <taxon>Bacteria</taxon>
        <taxon>Pseudomonadati</taxon>
        <taxon>Bacteroidota</taxon>
        <taxon>Saprospiria</taxon>
        <taxon>Saprospirales</taxon>
        <taxon>Saprospiraceae</taxon>
        <taxon>Saprospira</taxon>
    </lineage>
</organism>
<dbReference type="RefSeq" id="WP_015692176.1">
    <property type="nucleotide sequence ID" value="NC_016940.1"/>
</dbReference>
<keyword evidence="1" id="KW-0732">Signal</keyword>
<evidence type="ECO:0000313" key="3">
    <source>
        <dbReference type="Proteomes" id="UP000007519"/>
    </source>
</evidence>
<proteinExistence type="predicted"/>
<evidence type="ECO:0000313" key="2">
    <source>
        <dbReference type="EMBL" id="AFC24544.1"/>
    </source>
</evidence>
<feature type="signal peptide" evidence="1">
    <location>
        <begin position="1"/>
        <end position="19"/>
    </location>
</feature>
<sequence>MYKLLLTALFCASFAQSYGQEILNKIKQNPDISWAQTTTLEFHTKVGYQNMKLSGGMSQNLVVKHQMPLILKNSYDDFSFHSFAGKIATKDFWGQAKNKCYKDPQLQQLLSPDQIGKKIATIDTVVTFDPKDFKEIVELVPTTYSNSHISHFKLFLCYAYNSKSKQLEIYPISMAPIVGRFDAKGQLAEEVETFWIPVESRKQLDPKQEAINWIQKQQLSWTFKGNEGQSIVKKQTVAEAIIEQVEELTKMAKAKKAYTKYPLFYGEPLDAASITNLKAKQAEDIKGIFFSYILAWDAQQQKAIIQIEGCSPMSRGCLYFIAE</sequence>
<dbReference type="AlphaFoldDB" id="H6L0K8"/>
<name>H6L0K8_SAPGL</name>
<gene>
    <name evidence="2" type="ordered locus">SGRA_1809</name>
</gene>